<comment type="caution">
    <text evidence="2">The sequence shown here is derived from an EMBL/GenBank/DDBJ whole genome shotgun (WGS) entry which is preliminary data.</text>
</comment>
<dbReference type="Proteomes" id="UP001432401">
    <property type="component" value="Unassembled WGS sequence"/>
</dbReference>
<dbReference type="EMBL" id="JBEQNB010000002">
    <property type="protein sequence ID" value="MES0832887.1"/>
    <property type="molecule type" value="Genomic_DNA"/>
</dbReference>
<accession>A0ABV1ZP80</accession>
<keyword evidence="1" id="KW-0732">Signal</keyword>
<reference evidence="2 3" key="1">
    <citation type="submission" date="2024-06" db="EMBL/GenBank/DDBJ databases">
        <authorList>
            <person name="Bataeva Y.V."/>
            <person name="Grigorian L.N."/>
            <person name="Solomentsev V.I."/>
        </authorList>
    </citation>
    <scope>NUCLEOTIDE SEQUENCE [LARGE SCALE GENOMIC DNA]</scope>
    <source>
        <strain evidence="3">SCPM-O-B-12605 (RCAM04882)</strain>
    </source>
</reference>
<feature type="chain" id="PRO_5046200213" evidence="1">
    <location>
        <begin position="29"/>
        <end position="183"/>
    </location>
</feature>
<proteinExistence type="predicted"/>
<name>A0ABV1ZP80_9ACTN</name>
<sequence length="183" mass="20034">MRRMIPRACALVASVATALSLTSAPAAAEDTTPAPATSSADIERLLDSVDAAVCVEGADTRLRCYATDADYRSAEGLAPAEAGTLAMYDCPSGYFCLWEWTEFNGSRVQYRTSGTKDLYSYWRDRGTSYYNRREAGGRLVDIRSGMPDPNLYFPAGGVHRDLGQQSYVYGGTWNNKVDRIVLS</sequence>
<keyword evidence="3" id="KW-1185">Reference proteome</keyword>
<feature type="signal peptide" evidence="1">
    <location>
        <begin position="1"/>
        <end position="28"/>
    </location>
</feature>
<gene>
    <name evidence="2" type="ORF">ABUK86_03830</name>
</gene>
<evidence type="ECO:0000256" key="1">
    <source>
        <dbReference type="SAM" id="SignalP"/>
    </source>
</evidence>
<dbReference type="RefSeq" id="WP_352982602.1">
    <property type="nucleotide sequence ID" value="NZ_JBEQNA010000001.1"/>
</dbReference>
<organism evidence="2 3">
    <name type="scientific">Nocardiopsis tropica</name>
    <dbReference type="NCBI Taxonomy" id="109330"/>
    <lineage>
        <taxon>Bacteria</taxon>
        <taxon>Bacillati</taxon>
        <taxon>Actinomycetota</taxon>
        <taxon>Actinomycetes</taxon>
        <taxon>Streptosporangiales</taxon>
        <taxon>Nocardiopsidaceae</taxon>
        <taxon>Nocardiopsis</taxon>
    </lineage>
</organism>
<dbReference type="Pfam" id="PF03995">
    <property type="entry name" value="Inhibitor_I36"/>
    <property type="match status" value="1"/>
</dbReference>
<evidence type="ECO:0000313" key="3">
    <source>
        <dbReference type="Proteomes" id="UP001432401"/>
    </source>
</evidence>
<evidence type="ECO:0000313" key="2">
    <source>
        <dbReference type="EMBL" id="MES0832887.1"/>
    </source>
</evidence>
<protein>
    <submittedName>
        <fullName evidence="2">Peptidase inhibitor family I36 protein</fullName>
    </submittedName>
</protein>